<dbReference type="Proteomes" id="UP000325372">
    <property type="component" value="Unassembled WGS sequence"/>
</dbReference>
<comment type="caution">
    <text evidence="3">The sequence shown here is derived from an EMBL/GenBank/DDBJ whole genome shotgun (WGS) entry which is preliminary data.</text>
</comment>
<feature type="domain" description="PIN" evidence="2">
    <location>
        <begin position="25"/>
        <end position="140"/>
    </location>
</feature>
<evidence type="ECO:0000313" key="3">
    <source>
        <dbReference type="EMBL" id="KAA9132079.1"/>
    </source>
</evidence>
<gene>
    <name evidence="3" type="ORF">F3N42_07885</name>
</gene>
<dbReference type="InterPro" id="IPR051619">
    <property type="entry name" value="TypeII_TA_RNase_PINc/VapC"/>
</dbReference>
<evidence type="ECO:0000256" key="1">
    <source>
        <dbReference type="ARBA" id="ARBA00022842"/>
    </source>
</evidence>
<dbReference type="AlphaFoldDB" id="A0A5N0TFP1"/>
<name>A0A5N0TFP1_9GAMM</name>
<dbReference type="Pfam" id="PF01850">
    <property type="entry name" value="PIN"/>
    <property type="match status" value="1"/>
</dbReference>
<dbReference type="RefSeq" id="WP_150863870.1">
    <property type="nucleotide sequence ID" value="NZ_VYXP01000004.1"/>
</dbReference>
<dbReference type="CDD" id="cd09873">
    <property type="entry name" value="PIN_Pae0151-like"/>
    <property type="match status" value="1"/>
</dbReference>
<protein>
    <submittedName>
        <fullName evidence="3">Type II toxin-antitoxin system VapC family toxin</fullName>
    </submittedName>
</protein>
<evidence type="ECO:0000313" key="4">
    <source>
        <dbReference type="Proteomes" id="UP000325372"/>
    </source>
</evidence>
<organism evidence="3 4">
    <name type="scientific">Marinihelvus fidelis</name>
    <dbReference type="NCBI Taxonomy" id="2613842"/>
    <lineage>
        <taxon>Bacteria</taxon>
        <taxon>Pseudomonadati</taxon>
        <taxon>Pseudomonadota</taxon>
        <taxon>Gammaproteobacteria</taxon>
        <taxon>Chromatiales</taxon>
        <taxon>Wenzhouxiangellaceae</taxon>
        <taxon>Marinihelvus</taxon>
    </lineage>
</organism>
<proteinExistence type="predicted"/>
<accession>A0A5N0TFP1</accession>
<dbReference type="InterPro" id="IPR002716">
    <property type="entry name" value="PIN_dom"/>
</dbReference>
<keyword evidence="4" id="KW-1185">Reference proteome</keyword>
<keyword evidence="1" id="KW-0460">Magnesium</keyword>
<dbReference type="SUPFAM" id="SSF88723">
    <property type="entry name" value="PIN domain-like"/>
    <property type="match status" value="1"/>
</dbReference>
<dbReference type="PANTHER" id="PTHR35901">
    <property type="entry name" value="RIBONUCLEASE VAPC3"/>
    <property type="match status" value="1"/>
</dbReference>
<evidence type="ECO:0000259" key="2">
    <source>
        <dbReference type="Pfam" id="PF01850"/>
    </source>
</evidence>
<dbReference type="Gene3D" id="3.40.50.1010">
    <property type="entry name" value="5'-nuclease"/>
    <property type="match status" value="1"/>
</dbReference>
<dbReference type="EMBL" id="VYXP01000004">
    <property type="protein sequence ID" value="KAA9132079.1"/>
    <property type="molecule type" value="Genomic_DNA"/>
</dbReference>
<dbReference type="InterPro" id="IPR044153">
    <property type="entry name" value="PIN_Pae0151-like"/>
</dbReference>
<sequence>MRAEGESSLFIAEPAGSYTRYPPLVVDCSVLAAVLFDEPERETALVAMAGKELFAPDLLDHEIVSVALKKSKAGLEKAAKRALQDLSDLRLTRCAVDSAAQYALAQHLNLTAYDAAYLALAINLRAPLATFDQQLGNVARAALSGV</sequence>
<dbReference type="PANTHER" id="PTHR35901:SF1">
    <property type="entry name" value="EXONUCLEASE VAPC9"/>
    <property type="match status" value="1"/>
</dbReference>
<reference evidence="3 4" key="1">
    <citation type="submission" date="2019-09" db="EMBL/GenBank/DDBJ databases">
        <title>Wenzhouxiangella sp. Genome sequencing and assembly.</title>
        <authorList>
            <person name="Zhang R."/>
        </authorList>
    </citation>
    <scope>NUCLEOTIDE SEQUENCE [LARGE SCALE GENOMIC DNA]</scope>
    <source>
        <strain evidence="3 4">W260</strain>
    </source>
</reference>
<dbReference type="InterPro" id="IPR029060">
    <property type="entry name" value="PIN-like_dom_sf"/>
</dbReference>